<sequence length="476" mass="51743">MRLLGGLLGAASLLVQSVTAIDMVISDEASVKAAAAEIAFGLTKYYTGHLPGDTPGNLPDPYFWWEAGAMFGTLIDYWQLTGDDTYNAITKQAILHQASETRDFMPRNQTRTLGNDDQGFWAMTAMTAAELKFPDPSPDEPQYLALAQAVFNQWAQRWEENEDTCGGGLPWQIFRFNRGFNYRNSISNGCFFNIASRLARFTGNVTYAEWAAKIYAWQEETGLFRDGDVLDGVTVKPEEDNSCDSIDQIQWTYNAGIFIHGSAVMYNFTDGNPIWRRRLDGHLESARRTFYTDGADDGGGRVLFEQFCEPPGFCDVDQRSFKGYLTRWLARTTQLAPYTFETISPLLTSSAVAAAKACSGSPTEAPPGEQPFRGRAGTACGFSWTKGGYDGMNGVGEQMNALSAVASTLVDRVDVPVTGDTGGTSRGDVNGGANGPGSWMTGKEFKPITTGERVAAGFVTAAMVFGVIGGSAFLIL</sequence>
<evidence type="ECO:0000256" key="7">
    <source>
        <dbReference type="ARBA" id="ARBA00023136"/>
    </source>
</evidence>
<keyword evidence="12" id="KW-1133">Transmembrane helix</keyword>
<keyword evidence="8" id="KW-0325">Glycoprotein</keyword>
<dbReference type="InterPro" id="IPR005198">
    <property type="entry name" value="Glyco_hydro_76"/>
</dbReference>
<keyword evidence="7 12" id="KW-0472">Membrane</keyword>
<feature type="transmembrane region" description="Helical" evidence="12">
    <location>
        <begin position="454"/>
        <end position="475"/>
    </location>
</feature>
<proteinExistence type="inferred from homology"/>
<dbReference type="PANTHER" id="PTHR12145">
    <property type="entry name" value="MANNAN ENDO-1,6-ALPHA-MANNOSIDASE DCW1"/>
    <property type="match status" value="1"/>
</dbReference>
<dbReference type="Gene3D" id="1.50.10.20">
    <property type="match status" value="1"/>
</dbReference>
<organism evidence="14 15">
    <name type="scientific">Cercophora samala</name>
    <dbReference type="NCBI Taxonomy" id="330535"/>
    <lineage>
        <taxon>Eukaryota</taxon>
        <taxon>Fungi</taxon>
        <taxon>Dikarya</taxon>
        <taxon>Ascomycota</taxon>
        <taxon>Pezizomycotina</taxon>
        <taxon>Sordariomycetes</taxon>
        <taxon>Sordariomycetidae</taxon>
        <taxon>Sordariales</taxon>
        <taxon>Lasiosphaeriaceae</taxon>
        <taxon>Cercophora</taxon>
    </lineage>
</organism>
<evidence type="ECO:0000256" key="1">
    <source>
        <dbReference type="ARBA" id="ARBA00001452"/>
    </source>
</evidence>
<dbReference type="EC" id="3.2.1.101" evidence="4 10"/>
<evidence type="ECO:0000256" key="11">
    <source>
        <dbReference type="SAM" id="MobiDB-lite"/>
    </source>
</evidence>
<feature type="compositionally biased region" description="Gly residues" evidence="11">
    <location>
        <begin position="420"/>
        <end position="435"/>
    </location>
</feature>
<dbReference type="EMBL" id="JAULSY010000003">
    <property type="protein sequence ID" value="KAK0673999.1"/>
    <property type="molecule type" value="Genomic_DNA"/>
</dbReference>
<dbReference type="InterPro" id="IPR014480">
    <property type="entry name" value="Mannan-1_6-alpha_mannosidase"/>
</dbReference>
<dbReference type="GO" id="GO:0016052">
    <property type="term" value="P:carbohydrate catabolic process"/>
    <property type="evidence" value="ECO:0007669"/>
    <property type="project" value="InterPro"/>
</dbReference>
<evidence type="ECO:0000256" key="9">
    <source>
        <dbReference type="ARBA" id="ARBA00023295"/>
    </source>
</evidence>
<reference evidence="14" key="1">
    <citation type="submission" date="2023-06" db="EMBL/GenBank/DDBJ databases">
        <title>Genome-scale phylogeny and comparative genomics of the fungal order Sordariales.</title>
        <authorList>
            <consortium name="Lawrence Berkeley National Laboratory"/>
            <person name="Hensen N."/>
            <person name="Bonometti L."/>
            <person name="Westerberg I."/>
            <person name="Brannstrom I.O."/>
            <person name="Guillou S."/>
            <person name="Cros-Aarteil S."/>
            <person name="Calhoun S."/>
            <person name="Haridas S."/>
            <person name="Kuo A."/>
            <person name="Mondo S."/>
            <person name="Pangilinan J."/>
            <person name="Riley R."/>
            <person name="Labutti K."/>
            <person name="Andreopoulos B."/>
            <person name="Lipzen A."/>
            <person name="Chen C."/>
            <person name="Yanf M."/>
            <person name="Daum C."/>
            <person name="Ng V."/>
            <person name="Clum A."/>
            <person name="Steindorff A."/>
            <person name="Ohm R."/>
            <person name="Martin F."/>
            <person name="Silar P."/>
            <person name="Natvig D."/>
            <person name="Lalanne C."/>
            <person name="Gautier V."/>
            <person name="Ament-Velasquez S.L."/>
            <person name="Kruys A."/>
            <person name="Hutchinson M.I."/>
            <person name="Powell A.J."/>
            <person name="Barry K."/>
            <person name="Miller A.N."/>
            <person name="Grigoriev I.V."/>
            <person name="Debuchy R."/>
            <person name="Gladieux P."/>
            <person name="Thoren M.H."/>
            <person name="Johannesson H."/>
        </authorList>
    </citation>
    <scope>NUCLEOTIDE SEQUENCE</scope>
    <source>
        <strain evidence="14">CBS 307.81</strain>
    </source>
</reference>
<gene>
    <name evidence="14" type="ORF">QBC41DRAFT_333050</name>
</gene>
<protein>
    <recommendedName>
        <fullName evidence="4 10">Mannan endo-1,6-alpha-mannosidase</fullName>
        <ecNumber evidence="4 10">3.2.1.101</ecNumber>
    </recommendedName>
</protein>
<evidence type="ECO:0000313" key="14">
    <source>
        <dbReference type="EMBL" id="KAK0673999.1"/>
    </source>
</evidence>
<keyword evidence="15" id="KW-1185">Reference proteome</keyword>
<evidence type="ECO:0000256" key="13">
    <source>
        <dbReference type="SAM" id="SignalP"/>
    </source>
</evidence>
<dbReference type="FunFam" id="1.50.10.20:FF:000006">
    <property type="entry name" value="Mannan endo-1,6-alpha-mannosidase"/>
    <property type="match status" value="1"/>
</dbReference>
<comment type="catalytic activity">
    <reaction evidence="1 10">
        <text>Random hydrolysis of (1-&gt;6)-alpha-D-mannosidic linkages in unbranched (1-&gt;6)-mannans.</text>
        <dbReference type="EC" id="3.2.1.101"/>
    </reaction>
</comment>
<comment type="caution">
    <text evidence="14">The sequence shown here is derived from an EMBL/GenBank/DDBJ whole genome shotgun (WGS) entry which is preliminary data.</text>
</comment>
<dbReference type="SUPFAM" id="SSF48208">
    <property type="entry name" value="Six-hairpin glycosidases"/>
    <property type="match status" value="1"/>
</dbReference>
<keyword evidence="9 10" id="KW-0326">Glycosidase</keyword>
<evidence type="ECO:0000256" key="6">
    <source>
        <dbReference type="ARBA" id="ARBA00022801"/>
    </source>
</evidence>
<dbReference type="GO" id="GO:0009272">
    <property type="term" value="P:fungal-type cell wall biogenesis"/>
    <property type="evidence" value="ECO:0007669"/>
    <property type="project" value="TreeGrafter"/>
</dbReference>
<dbReference type="InterPro" id="IPR008928">
    <property type="entry name" value="6-hairpin_glycosidase_sf"/>
</dbReference>
<feature type="chain" id="PRO_5041306900" description="Mannan endo-1,6-alpha-mannosidase" evidence="13">
    <location>
        <begin position="21"/>
        <end position="476"/>
    </location>
</feature>
<comment type="similarity">
    <text evidence="3 10">Belongs to the glycosyl hydrolase 76 family.</text>
</comment>
<dbReference type="GO" id="GO:0008496">
    <property type="term" value="F:mannan endo-1,6-alpha-mannosidase activity"/>
    <property type="evidence" value="ECO:0007669"/>
    <property type="project" value="UniProtKB-UniRule"/>
</dbReference>
<feature type="region of interest" description="Disordered" evidence="11">
    <location>
        <begin position="416"/>
        <end position="440"/>
    </location>
</feature>
<keyword evidence="6 10" id="KW-0378">Hydrolase</keyword>
<dbReference type="PIRSF" id="PIRSF016302">
    <property type="entry name" value="Man_a_manosd"/>
    <property type="match status" value="1"/>
</dbReference>
<keyword evidence="12" id="KW-0812">Transmembrane</keyword>
<evidence type="ECO:0000256" key="4">
    <source>
        <dbReference type="ARBA" id="ARBA00012350"/>
    </source>
</evidence>
<dbReference type="GO" id="GO:0012505">
    <property type="term" value="C:endomembrane system"/>
    <property type="evidence" value="ECO:0007669"/>
    <property type="project" value="UniProtKB-SubCell"/>
</dbReference>
<dbReference type="AlphaFoldDB" id="A0AA39ZMN2"/>
<evidence type="ECO:0000256" key="10">
    <source>
        <dbReference type="PIRNR" id="PIRNR016302"/>
    </source>
</evidence>
<evidence type="ECO:0000256" key="8">
    <source>
        <dbReference type="ARBA" id="ARBA00023180"/>
    </source>
</evidence>
<evidence type="ECO:0000256" key="5">
    <source>
        <dbReference type="ARBA" id="ARBA00022729"/>
    </source>
</evidence>
<dbReference type="Pfam" id="PF03663">
    <property type="entry name" value="Glyco_hydro_76"/>
    <property type="match status" value="1"/>
</dbReference>
<feature type="signal peptide" evidence="13">
    <location>
        <begin position="1"/>
        <end position="20"/>
    </location>
</feature>
<dbReference type="PANTHER" id="PTHR12145:SF41">
    <property type="entry name" value="MANNAN ENDO-1,6-ALPHA-MANNOSIDASE"/>
    <property type="match status" value="1"/>
</dbReference>
<accession>A0AA39ZMN2</accession>
<evidence type="ECO:0000256" key="2">
    <source>
        <dbReference type="ARBA" id="ARBA00004308"/>
    </source>
</evidence>
<keyword evidence="5 13" id="KW-0732">Signal</keyword>
<dbReference type="Proteomes" id="UP001174997">
    <property type="component" value="Unassembled WGS sequence"/>
</dbReference>
<comment type="subcellular location">
    <subcellularLocation>
        <location evidence="2">Endomembrane system</location>
    </subcellularLocation>
</comment>
<evidence type="ECO:0000313" key="15">
    <source>
        <dbReference type="Proteomes" id="UP001174997"/>
    </source>
</evidence>
<evidence type="ECO:0000256" key="3">
    <source>
        <dbReference type="ARBA" id="ARBA00009699"/>
    </source>
</evidence>
<evidence type="ECO:0000256" key="12">
    <source>
        <dbReference type="SAM" id="Phobius"/>
    </source>
</evidence>
<name>A0AA39ZMN2_9PEZI</name>